<keyword evidence="2" id="KW-1185">Reference proteome</keyword>
<evidence type="ECO:0000313" key="1">
    <source>
        <dbReference type="EMBL" id="KAH7686794.1"/>
    </source>
</evidence>
<accession>A0ACB7WG25</accession>
<evidence type="ECO:0000313" key="2">
    <source>
        <dbReference type="Proteomes" id="UP000827976"/>
    </source>
</evidence>
<reference evidence="2" key="1">
    <citation type="journal article" date="2022" name="Nat. Commun.">
        <title>Chromosome evolution and the genetic basis of agronomically important traits in greater yam.</title>
        <authorList>
            <person name="Bredeson J.V."/>
            <person name="Lyons J.B."/>
            <person name="Oniyinde I.O."/>
            <person name="Okereke N.R."/>
            <person name="Kolade O."/>
            <person name="Nnabue I."/>
            <person name="Nwadili C.O."/>
            <person name="Hribova E."/>
            <person name="Parker M."/>
            <person name="Nwogha J."/>
            <person name="Shu S."/>
            <person name="Carlson J."/>
            <person name="Kariba R."/>
            <person name="Muthemba S."/>
            <person name="Knop K."/>
            <person name="Barton G.J."/>
            <person name="Sherwood A.V."/>
            <person name="Lopez-Montes A."/>
            <person name="Asiedu R."/>
            <person name="Jamnadass R."/>
            <person name="Muchugi A."/>
            <person name="Goodstein D."/>
            <person name="Egesi C.N."/>
            <person name="Featherston J."/>
            <person name="Asfaw A."/>
            <person name="Simpson G.G."/>
            <person name="Dolezel J."/>
            <person name="Hendre P.S."/>
            <person name="Van Deynze A."/>
            <person name="Kumar P.L."/>
            <person name="Obidiegwu J.E."/>
            <person name="Bhattacharjee R."/>
            <person name="Rokhsar D.S."/>
        </authorList>
    </citation>
    <scope>NUCLEOTIDE SEQUENCE [LARGE SCALE GENOMIC DNA]</scope>
    <source>
        <strain evidence="2">cv. TDa95/00328</strain>
    </source>
</reference>
<organism evidence="1 2">
    <name type="scientific">Dioscorea alata</name>
    <name type="common">Purple yam</name>
    <dbReference type="NCBI Taxonomy" id="55571"/>
    <lineage>
        <taxon>Eukaryota</taxon>
        <taxon>Viridiplantae</taxon>
        <taxon>Streptophyta</taxon>
        <taxon>Embryophyta</taxon>
        <taxon>Tracheophyta</taxon>
        <taxon>Spermatophyta</taxon>
        <taxon>Magnoliopsida</taxon>
        <taxon>Liliopsida</taxon>
        <taxon>Dioscoreales</taxon>
        <taxon>Dioscoreaceae</taxon>
        <taxon>Dioscorea</taxon>
    </lineage>
</organism>
<dbReference type="EMBL" id="CM037014">
    <property type="protein sequence ID" value="KAH7686794.1"/>
    <property type="molecule type" value="Genomic_DNA"/>
</dbReference>
<sequence length="138" mass="15232">MATGIPGVSLISISSVEARRRSGALIRTKPLWQENLWIFPHSLVSTDDPVVNHHARPLRHNVVSNVHCPLCSARQQERRRRVFSMSDSSTSFPRSITLSISSLTFAIVTGFRSNSAIVHSTVFALVSVPAMINSCNHI</sequence>
<protein>
    <submittedName>
        <fullName evidence="1">Uncharacterized protein</fullName>
    </submittedName>
</protein>
<name>A0ACB7WG25_DIOAL</name>
<gene>
    <name evidence="1" type="ORF">IHE45_04G128300</name>
</gene>
<proteinExistence type="predicted"/>
<dbReference type="Proteomes" id="UP000827976">
    <property type="component" value="Chromosome 4"/>
</dbReference>
<comment type="caution">
    <text evidence="1">The sequence shown here is derived from an EMBL/GenBank/DDBJ whole genome shotgun (WGS) entry which is preliminary data.</text>
</comment>